<reference evidence="4 5" key="1">
    <citation type="submission" date="2019-09" db="EMBL/GenBank/DDBJ databases">
        <authorList>
            <person name="Leyn A S."/>
        </authorList>
    </citation>
    <scope>NUCLEOTIDE SEQUENCE [LARGE SCALE GENOMIC DNA]</scope>
    <source>
        <strain evidence="4">AA231_1</strain>
    </source>
</reference>
<evidence type="ECO:0000313" key="4">
    <source>
        <dbReference type="EMBL" id="VVJ18209.1"/>
    </source>
</evidence>
<proteinExistence type="predicted"/>
<keyword evidence="1 2" id="KW-0238">DNA-binding</keyword>
<dbReference type="SUPFAM" id="SSF48498">
    <property type="entry name" value="Tetracyclin repressor-like, C-terminal domain"/>
    <property type="match status" value="1"/>
</dbReference>
<dbReference type="Proteomes" id="UP000399805">
    <property type="component" value="Unassembled WGS sequence"/>
</dbReference>
<dbReference type="EMBL" id="CABVGP010000001">
    <property type="protein sequence ID" value="VVJ18209.1"/>
    <property type="molecule type" value="Genomic_DNA"/>
</dbReference>
<dbReference type="InterPro" id="IPR009057">
    <property type="entry name" value="Homeodomain-like_sf"/>
</dbReference>
<feature type="domain" description="HTH tetR-type" evidence="3">
    <location>
        <begin position="17"/>
        <end position="75"/>
    </location>
</feature>
<sequence length="205" mass="23110">MRAVRPSAAVPRRVDARRNREAILRAADEAFSEDADVALDDVARRAGLGRATVYRHFPDRTALALGVAAHHLAALKLQVRGREPFRELLRVVLAMQARRRPLVRLFRELPERSQRQYSHALVSLLRPAFEEAQREGSVRADLEPVDLVLLFEMHEAALVSGLTAREPAEQAERLVRVFLDGLACSERVNTLSRNEDPQVEPQKSD</sequence>
<evidence type="ECO:0000256" key="1">
    <source>
        <dbReference type="ARBA" id="ARBA00023125"/>
    </source>
</evidence>
<organism evidence="4 5">
    <name type="scientific">Amycolatopsis camponoti</name>
    <dbReference type="NCBI Taxonomy" id="2606593"/>
    <lineage>
        <taxon>Bacteria</taxon>
        <taxon>Bacillati</taxon>
        <taxon>Actinomycetota</taxon>
        <taxon>Actinomycetes</taxon>
        <taxon>Pseudonocardiales</taxon>
        <taxon>Pseudonocardiaceae</taxon>
        <taxon>Amycolatopsis</taxon>
    </lineage>
</organism>
<dbReference type="SUPFAM" id="SSF46689">
    <property type="entry name" value="Homeodomain-like"/>
    <property type="match status" value="1"/>
</dbReference>
<accession>A0A6I8LSY2</accession>
<dbReference type="PROSITE" id="PS50977">
    <property type="entry name" value="HTH_TETR_2"/>
    <property type="match status" value="1"/>
</dbReference>
<dbReference type="RefSeq" id="WP_155543261.1">
    <property type="nucleotide sequence ID" value="NZ_CABVGP010000001.1"/>
</dbReference>
<keyword evidence="5" id="KW-1185">Reference proteome</keyword>
<feature type="DNA-binding region" description="H-T-H motif" evidence="2">
    <location>
        <begin position="38"/>
        <end position="57"/>
    </location>
</feature>
<dbReference type="GO" id="GO:0003700">
    <property type="term" value="F:DNA-binding transcription factor activity"/>
    <property type="evidence" value="ECO:0007669"/>
    <property type="project" value="TreeGrafter"/>
</dbReference>
<dbReference type="AlphaFoldDB" id="A0A6I8LSY2"/>
<dbReference type="InterPro" id="IPR049445">
    <property type="entry name" value="TetR_SbtR-like_C"/>
</dbReference>
<dbReference type="PANTHER" id="PTHR30055:SF223">
    <property type="entry name" value="HTH-TYPE TRANSCRIPTIONAL REGULATOR UIDR"/>
    <property type="match status" value="1"/>
</dbReference>
<evidence type="ECO:0000259" key="3">
    <source>
        <dbReference type="PROSITE" id="PS50977"/>
    </source>
</evidence>
<gene>
    <name evidence="4" type="ORF">AA23TX_03230</name>
</gene>
<protein>
    <recommendedName>
        <fullName evidence="3">HTH tetR-type domain-containing protein</fullName>
    </recommendedName>
</protein>
<dbReference type="InterPro" id="IPR050109">
    <property type="entry name" value="HTH-type_TetR-like_transc_reg"/>
</dbReference>
<name>A0A6I8LSY2_9PSEU</name>
<evidence type="ECO:0000256" key="2">
    <source>
        <dbReference type="PROSITE-ProRule" id="PRU00335"/>
    </source>
</evidence>
<dbReference type="PANTHER" id="PTHR30055">
    <property type="entry name" value="HTH-TYPE TRANSCRIPTIONAL REGULATOR RUTR"/>
    <property type="match status" value="1"/>
</dbReference>
<evidence type="ECO:0000313" key="5">
    <source>
        <dbReference type="Proteomes" id="UP000399805"/>
    </source>
</evidence>
<dbReference type="Pfam" id="PF21597">
    <property type="entry name" value="TetR_C_43"/>
    <property type="match status" value="1"/>
</dbReference>
<dbReference type="InterPro" id="IPR036271">
    <property type="entry name" value="Tet_transcr_reg_TetR-rel_C_sf"/>
</dbReference>
<dbReference type="Gene3D" id="1.10.357.10">
    <property type="entry name" value="Tetracycline Repressor, domain 2"/>
    <property type="match status" value="1"/>
</dbReference>
<dbReference type="Pfam" id="PF00440">
    <property type="entry name" value="TetR_N"/>
    <property type="match status" value="1"/>
</dbReference>
<dbReference type="InterPro" id="IPR001647">
    <property type="entry name" value="HTH_TetR"/>
</dbReference>
<dbReference type="GO" id="GO:0000976">
    <property type="term" value="F:transcription cis-regulatory region binding"/>
    <property type="evidence" value="ECO:0007669"/>
    <property type="project" value="TreeGrafter"/>
</dbReference>